<name>A0AAX0RRP6_9BACI</name>
<dbReference type="Proteomes" id="UP000220106">
    <property type="component" value="Unassembled WGS sequence"/>
</dbReference>
<comment type="caution">
    <text evidence="1">The sequence shown here is derived from an EMBL/GenBank/DDBJ whole genome shotgun (WGS) entry which is preliminary data.</text>
</comment>
<dbReference type="EMBL" id="NUEQ01000023">
    <property type="protein sequence ID" value="PEJ32768.1"/>
    <property type="molecule type" value="Genomic_DNA"/>
</dbReference>
<sequence length="82" mass="9463">MESERAVENKLGPINLMTLYEFLIITNLIDLAKEMPLIDLWGRLIDEWTPNIRSPFSPTNGELNFGLDQNIELLRFNALTND</sequence>
<proteinExistence type="predicted"/>
<gene>
    <name evidence="1" type="ORF">CN689_13075</name>
</gene>
<reference evidence="1 2" key="1">
    <citation type="submission" date="2017-09" db="EMBL/GenBank/DDBJ databases">
        <title>Large-scale bioinformatics analysis of Bacillus genomes uncovers conserved roles of natural products in bacterial physiology.</title>
        <authorList>
            <consortium name="Agbiome Team Llc"/>
            <person name="Bleich R.M."/>
            <person name="Kirk G.J."/>
            <person name="Santa Maria K.C."/>
            <person name="Allen S.E."/>
            <person name="Farag S."/>
            <person name="Shank E.A."/>
            <person name="Bowers A."/>
        </authorList>
    </citation>
    <scope>NUCLEOTIDE SEQUENCE [LARGE SCALE GENOMIC DNA]</scope>
    <source>
        <strain evidence="1 2">AFS003229</strain>
    </source>
</reference>
<evidence type="ECO:0000313" key="2">
    <source>
        <dbReference type="Proteomes" id="UP000220106"/>
    </source>
</evidence>
<organism evidence="1 2">
    <name type="scientific">Peribacillus butanolivorans</name>
    <dbReference type="NCBI Taxonomy" id="421767"/>
    <lineage>
        <taxon>Bacteria</taxon>
        <taxon>Bacillati</taxon>
        <taxon>Bacillota</taxon>
        <taxon>Bacilli</taxon>
        <taxon>Bacillales</taxon>
        <taxon>Bacillaceae</taxon>
        <taxon>Peribacillus</taxon>
    </lineage>
</organism>
<evidence type="ECO:0000313" key="1">
    <source>
        <dbReference type="EMBL" id="PEJ32768.1"/>
    </source>
</evidence>
<accession>A0AAX0RRP6</accession>
<dbReference type="AlphaFoldDB" id="A0AAX0RRP6"/>
<protein>
    <submittedName>
        <fullName evidence="1">Uncharacterized protein</fullName>
    </submittedName>
</protein>